<dbReference type="AlphaFoldDB" id="A0A812LTR6"/>
<gene>
    <name evidence="1" type="ORF">SNAT2548_LOCUS12522</name>
</gene>
<evidence type="ECO:0000313" key="2">
    <source>
        <dbReference type="Proteomes" id="UP000604046"/>
    </source>
</evidence>
<organism evidence="1 2">
    <name type="scientific">Symbiodinium natans</name>
    <dbReference type="NCBI Taxonomy" id="878477"/>
    <lineage>
        <taxon>Eukaryota</taxon>
        <taxon>Sar</taxon>
        <taxon>Alveolata</taxon>
        <taxon>Dinophyceae</taxon>
        <taxon>Suessiales</taxon>
        <taxon>Symbiodiniaceae</taxon>
        <taxon>Symbiodinium</taxon>
    </lineage>
</organism>
<name>A0A812LTR6_9DINO</name>
<proteinExistence type="predicted"/>
<protein>
    <submittedName>
        <fullName evidence="1">Uncharacterized protein</fullName>
    </submittedName>
</protein>
<sequence>MPCRPRASIVLSHACYIRVTEILQSRVGHVLLRRQQLQHAQPRLVMKYPQQHSRSPSELQHQSADPTDSLRHRYCYSELRLSMGGCRMSCYASASATCIVLRLVSSRALQVTAAEGLAQNGCRITWAALRVALL</sequence>
<comment type="caution">
    <text evidence="1">The sequence shown here is derived from an EMBL/GenBank/DDBJ whole genome shotgun (WGS) entry which is preliminary data.</text>
</comment>
<accession>A0A812LTR6</accession>
<dbReference type="Proteomes" id="UP000604046">
    <property type="component" value="Unassembled WGS sequence"/>
</dbReference>
<dbReference type="EMBL" id="CAJNDS010001213">
    <property type="protein sequence ID" value="CAE7251911.1"/>
    <property type="molecule type" value="Genomic_DNA"/>
</dbReference>
<keyword evidence="2" id="KW-1185">Reference proteome</keyword>
<evidence type="ECO:0000313" key="1">
    <source>
        <dbReference type="EMBL" id="CAE7251911.1"/>
    </source>
</evidence>
<reference evidence="1" key="1">
    <citation type="submission" date="2021-02" db="EMBL/GenBank/DDBJ databases">
        <authorList>
            <person name="Dougan E. K."/>
            <person name="Rhodes N."/>
            <person name="Thang M."/>
            <person name="Chan C."/>
        </authorList>
    </citation>
    <scope>NUCLEOTIDE SEQUENCE</scope>
</reference>